<dbReference type="GO" id="GO:0005634">
    <property type="term" value="C:nucleus"/>
    <property type="evidence" value="ECO:0007669"/>
    <property type="project" value="UniProtKB-SubCell"/>
</dbReference>
<dbReference type="AlphaFoldDB" id="A0A836HXJ9"/>
<accession>A0A836HXJ9</accession>
<evidence type="ECO:0000313" key="7">
    <source>
        <dbReference type="EMBL" id="KAG5492585.1"/>
    </source>
</evidence>
<keyword evidence="3" id="KW-0963">Cytoplasm</keyword>
<evidence type="ECO:0000256" key="1">
    <source>
        <dbReference type="ARBA" id="ARBA00004123"/>
    </source>
</evidence>
<evidence type="ECO:0000313" key="8">
    <source>
        <dbReference type="Proteomes" id="UP000674318"/>
    </source>
</evidence>
<dbReference type="Proteomes" id="UP000674318">
    <property type="component" value="Chromosome 35"/>
</dbReference>
<evidence type="ECO:0000256" key="2">
    <source>
        <dbReference type="ARBA" id="ARBA00004496"/>
    </source>
</evidence>
<gene>
    <name evidence="7" type="ORF">JKF63_01164</name>
</gene>
<dbReference type="GeneID" id="94287289"/>
<dbReference type="GO" id="GO:0005737">
    <property type="term" value="C:cytoplasm"/>
    <property type="evidence" value="ECO:0007669"/>
    <property type="project" value="UniProtKB-SubCell"/>
</dbReference>
<sequence>MIIPPVFSKPPELQFRAGRMRYVGGVVTAEKIKGYLAFFSSGTQTVEMIWASESEKSAPILLPRGKTRVSFVTQCKTGRVLLFEVNENDEKTLHFFWLQDKSEEKDSSYLLSLERILSDRTANIQKRPTVNIEDFKKILVSVSKSKKDVKLTDVLSSSVVTEELNSDPAYYERKLASYLPREGGGSNDILSHVKSPQAAQAAAALEAALQDPETYKQLCASFGVPETDPKGGVLAFLNGIVRAAKKP</sequence>
<dbReference type="OrthoDB" id="340431at2759"/>
<dbReference type="GO" id="GO:0061133">
    <property type="term" value="F:endopeptidase activator activity"/>
    <property type="evidence" value="ECO:0007669"/>
    <property type="project" value="TreeGrafter"/>
</dbReference>
<evidence type="ECO:0000259" key="6">
    <source>
        <dbReference type="PROSITE" id="PS51917"/>
    </source>
</evidence>
<keyword evidence="8" id="KW-1185">Reference proteome</keyword>
<dbReference type="Pfam" id="PF04683">
    <property type="entry name" value="Rpn13_ADRM1_Pru"/>
    <property type="match status" value="1"/>
</dbReference>
<proteinExistence type="predicted"/>
<dbReference type="RefSeq" id="XP_067753369.1">
    <property type="nucleotide sequence ID" value="XM_067897212.1"/>
</dbReference>
<dbReference type="InterPro" id="IPR044868">
    <property type="entry name" value="Rpn13/ADRM1_Pru"/>
</dbReference>
<dbReference type="Gene3D" id="1.10.2020.20">
    <property type="match status" value="1"/>
</dbReference>
<dbReference type="PANTHER" id="PTHR12225">
    <property type="entry name" value="ADHESION REGULATING MOLECULE 1 110 KDA CELL MEMBRANE GLYCOPROTEIN"/>
    <property type="match status" value="1"/>
</dbReference>
<dbReference type="InterPro" id="IPR038108">
    <property type="entry name" value="RPN13_DEUBAD_sf"/>
</dbReference>
<dbReference type="InterPro" id="IPR032368">
    <property type="entry name" value="RPN13_DEUBAD"/>
</dbReference>
<dbReference type="EMBL" id="JAFJZO010000035">
    <property type="protein sequence ID" value="KAG5492585.1"/>
    <property type="molecule type" value="Genomic_DNA"/>
</dbReference>
<dbReference type="Gene3D" id="2.30.29.70">
    <property type="entry name" value="Proteasomal ubiquitin receptor Rpn13/ADRM1"/>
    <property type="match status" value="1"/>
</dbReference>
<comment type="subcellular location">
    <subcellularLocation>
        <location evidence="2">Cytoplasm</location>
    </subcellularLocation>
    <subcellularLocation>
        <location evidence="1">Nucleus</location>
    </subcellularLocation>
</comment>
<dbReference type="InterPro" id="IPR038633">
    <property type="entry name" value="Rpn13/ADRM1_Pru_sf"/>
</dbReference>
<evidence type="ECO:0000256" key="3">
    <source>
        <dbReference type="ARBA" id="ARBA00022490"/>
    </source>
</evidence>
<name>A0A836HXJ9_9TRYP</name>
<dbReference type="Pfam" id="PF16550">
    <property type="entry name" value="RPN13_C"/>
    <property type="match status" value="1"/>
</dbReference>
<dbReference type="PANTHER" id="PTHR12225:SF0">
    <property type="entry name" value="PROTEASOMAL UBIQUITIN RECEPTOR ADRM1"/>
    <property type="match status" value="1"/>
</dbReference>
<feature type="domain" description="Pru" evidence="6">
    <location>
        <begin position="7"/>
        <end position="120"/>
    </location>
</feature>
<dbReference type="GO" id="GO:0070628">
    <property type="term" value="F:proteasome binding"/>
    <property type="evidence" value="ECO:0007669"/>
    <property type="project" value="TreeGrafter"/>
</dbReference>
<dbReference type="InterPro" id="IPR006773">
    <property type="entry name" value="Rpn13/ADRM1"/>
</dbReference>
<reference evidence="7 8" key="1">
    <citation type="submission" date="2021-02" db="EMBL/GenBank/DDBJ databases">
        <title>Porcisia hertigi Genome sequencing and assembly.</title>
        <authorList>
            <person name="Almutairi H."/>
            <person name="Gatherer D."/>
        </authorList>
    </citation>
    <scope>NUCLEOTIDE SEQUENCE [LARGE SCALE GENOMIC DNA]</scope>
    <source>
        <strain evidence="7 8">C119</strain>
    </source>
</reference>
<keyword evidence="5" id="KW-0539">Nucleus</keyword>
<evidence type="ECO:0000256" key="5">
    <source>
        <dbReference type="ARBA" id="ARBA00023242"/>
    </source>
</evidence>
<dbReference type="GO" id="GO:0008541">
    <property type="term" value="C:proteasome regulatory particle, lid subcomplex"/>
    <property type="evidence" value="ECO:0007669"/>
    <property type="project" value="TreeGrafter"/>
</dbReference>
<protein>
    <recommendedName>
        <fullName evidence="6">Pru domain-containing protein</fullName>
    </recommendedName>
</protein>
<organism evidence="7 8">
    <name type="scientific">Porcisia hertigi</name>
    <dbReference type="NCBI Taxonomy" id="2761500"/>
    <lineage>
        <taxon>Eukaryota</taxon>
        <taxon>Discoba</taxon>
        <taxon>Euglenozoa</taxon>
        <taxon>Kinetoplastea</taxon>
        <taxon>Metakinetoplastina</taxon>
        <taxon>Trypanosomatida</taxon>
        <taxon>Trypanosomatidae</taxon>
        <taxon>Leishmaniinae</taxon>
        <taxon>Porcisia</taxon>
    </lineage>
</organism>
<comment type="caution">
    <text evidence="7">The sequence shown here is derived from an EMBL/GenBank/DDBJ whole genome shotgun (WGS) entry which is preliminary data.</text>
</comment>
<evidence type="ECO:0000256" key="4">
    <source>
        <dbReference type="ARBA" id="ARBA00022942"/>
    </source>
</evidence>
<dbReference type="KEGG" id="phet:94287289"/>
<dbReference type="PROSITE" id="PS51917">
    <property type="entry name" value="PRU"/>
    <property type="match status" value="1"/>
</dbReference>
<keyword evidence="4" id="KW-0647">Proteasome</keyword>